<evidence type="ECO:0000256" key="2">
    <source>
        <dbReference type="ARBA" id="ARBA00022692"/>
    </source>
</evidence>
<gene>
    <name evidence="9" type="ORF">ASPSYDRAFT_134279</name>
</gene>
<keyword evidence="10" id="KW-1185">Reference proteome</keyword>
<name>A0A1L9TAC6_9EURO</name>
<evidence type="ECO:0000259" key="8">
    <source>
        <dbReference type="Pfam" id="PF20684"/>
    </source>
</evidence>
<evidence type="ECO:0000313" key="9">
    <source>
        <dbReference type="EMBL" id="OJJ56366.1"/>
    </source>
</evidence>
<reference evidence="10" key="1">
    <citation type="journal article" date="2017" name="Genome Biol.">
        <title>Comparative genomics reveals high biological diversity and specific adaptations in the industrially and medically important fungal genus Aspergillus.</title>
        <authorList>
            <person name="de Vries R.P."/>
            <person name="Riley R."/>
            <person name="Wiebenga A."/>
            <person name="Aguilar-Osorio G."/>
            <person name="Amillis S."/>
            <person name="Uchima C.A."/>
            <person name="Anderluh G."/>
            <person name="Asadollahi M."/>
            <person name="Askin M."/>
            <person name="Barry K."/>
            <person name="Battaglia E."/>
            <person name="Bayram O."/>
            <person name="Benocci T."/>
            <person name="Braus-Stromeyer S.A."/>
            <person name="Caldana C."/>
            <person name="Canovas D."/>
            <person name="Cerqueira G.C."/>
            <person name="Chen F."/>
            <person name="Chen W."/>
            <person name="Choi C."/>
            <person name="Clum A."/>
            <person name="Dos Santos R.A."/>
            <person name="Damasio A.R."/>
            <person name="Diallinas G."/>
            <person name="Emri T."/>
            <person name="Fekete E."/>
            <person name="Flipphi M."/>
            <person name="Freyberg S."/>
            <person name="Gallo A."/>
            <person name="Gournas C."/>
            <person name="Habgood R."/>
            <person name="Hainaut M."/>
            <person name="Harispe M.L."/>
            <person name="Henrissat B."/>
            <person name="Hilden K.S."/>
            <person name="Hope R."/>
            <person name="Hossain A."/>
            <person name="Karabika E."/>
            <person name="Karaffa L."/>
            <person name="Karanyi Z."/>
            <person name="Krasevec N."/>
            <person name="Kuo A."/>
            <person name="Kusch H."/>
            <person name="LaButti K."/>
            <person name="Lagendijk E.L."/>
            <person name="Lapidus A."/>
            <person name="Levasseur A."/>
            <person name="Lindquist E."/>
            <person name="Lipzen A."/>
            <person name="Logrieco A.F."/>
            <person name="MacCabe A."/>
            <person name="Maekelae M.R."/>
            <person name="Malavazi I."/>
            <person name="Melin P."/>
            <person name="Meyer V."/>
            <person name="Mielnichuk N."/>
            <person name="Miskei M."/>
            <person name="Molnar A.P."/>
            <person name="Mule G."/>
            <person name="Ngan C.Y."/>
            <person name="Orejas M."/>
            <person name="Orosz E."/>
            <person name="Ouedraogo J.P."/>
            <person name="Overkamp K.M."/>
            <person name="Park H.-S."/>
            <person name="Perrone G."/>
            <person name="Piumi F."/>
            <person name="Punt P.J."/>
            <person name="Ram A.F."/>
            <person name="Ramon A."/>
            <person name="Rauscher S."/>
            <person name="Record E."/>
            <person name="Riano-Pachon D.M."/>
            <person name="Robert V."/>
            <person name="Roehrig J."/>
            <person name="Ruller R."/>
            <person name="Salamov A."/>
            <person name="Salih N.S."/>
            <person name="Samson R.A."/>
            <person name="Sandor E."/>
            <person name="Sanguinetti M."/>
            <person name="Schuetze T."/>
            <person name="Sepcic K."/>
            <person name="Shelest E."/>
            <person name="Sherlock G."/>
            <person name="Sophianopoulou V."/>
            <person name="Squina F.M."/>
            <person name="Sun H."/>
            <person name="Susca A."/>
            <person name="Todd R.B."/>
            <person name="Tsang A."/>
            <person name="Unkles S.E."/>
            <person name="van de Wiele N."/>
            <person name="van Rossen-Uffink D."/>
            <person name="Oliveira J.V."/>
            <person name="Vesth T.C."/>
            <person name="Visser J."/>
            <person name="Yu J.-H."/>
            <person name="Zhou M."/>
            <person name="Andersen M.R."/>
            <person name="Archer D.B."/>
            <person name="Baker S.E."/>
            <person name="Benoit I."/>
            <person name="Brakhage A.A."/>
            <person name="Braus G.H."/>
            <person name="Fischer R."/>
            <person name="Frisvad J.C."/>
            <person name="Goldman G.H."/>
            <person name="Houbraken J."/>
            <person name="Oakley B."/>
            <person name="Pocsi I."/>
            <person name="Scazzocchio C."/>
            <person name="Seiboth B."/>
            <person name="vanKuyk P.A."/>
            <person name="Wortman J."/>
            <person name="Dyer P.S."/>
            <person name="Grigoriev I.V."/>
        </authorList>
    </citation>
    <scope>NUCLEOTIDE SEQUENCE [LARGE SCALE GENOMIC DNA]</scope>
    <source>
        <strain evidence="10">CBS 593.65</strain>
    </source>
</reference>
<dbReference type="EMBL" id="KV878590">
    <property type="protein sequence ID" value="OJJ56366.1"/>
    <property type="molecule type" value="Genomic_DNA"/>
</dbReference>
<keyword evidence="2 7" id="KW-0812">Transmembrane</keyword>
<dbReference type="InterPro" id="IPR052337">
    <property type="entry name" value="SAT4-like"/>
</dbReference>
<feature type="region of interest" description="Disordered" evidence="6">
    <location>
        <begin position="295"/>
        <end position="335"/>
    </location>
</feature>
<keyword evidence="4 7" id="KW-0472">Membrane</keyword>
<dbReference type="STRING" id="1036612.A0A1L9TAC6"/>
<evidence type="ECO:0000256" key="7">
    <source>
        <dbReference type="SAM" id="Phobius"/>
    </source>
</evidence>
<dbReference type="OrthoDB" id="5329176at2759"/>
<keyword evidence="3 7" id="KW-1133">Transmembrane helix</keyword>
<evidence type="ECO:0000256" key="6">
    <source>
        <dbReference type="SAM" id="MobiDB-lite"/>
    </source>
</evidence>
<dbReference type="VEuPathDB" id="FungiDB:ASPSYDRAFT_134279"/>
<dbReference type="PANTHER" id="PTHR33048:SF163">
    <property type="entry name" value="INTEGRAL MEMBRANE PROTEIN (AFU_ORTHOLOGUE AFUA_8G05510)"/>
    <property type="match status" value="1"/>
</dbReference>
<evidence type="ECO:0000256" key="4">
    <source>
        <dbReference type="ARBA" id="ARBA00023136"/>
    </source>
</evidence>
<sequence>MTDPAILAAFGPPPANVDLAESSVRVNNGAVIGLLCTSFVLVVLRFMARWTLRNPLLADDWAIIAALCCIGATTGLSVSGSSVGAGRHVWAVSLDDLTNLYRFLYTYTFVYGAGCTSTRVSILFFYRRIFSPLEKSLKIALIFATCITVAYPLIVWITMANACKPLSFFWTQFSGTTTGKCININQFFLATGIINMLNDFIILALPFPRIIKLQMTLQKKAAICCIMAVGIFVCVASIVRIHFLSSFMNTADITYLMGPVFIWSTIEPSVAIVCACLPHLAPLVRIAHRSISSSYRSRRDTTGKGTGSGGRALGSGSGPGPGLGSGHHHHKGGSILGNRGQPFQYGFNRKSKNKGSDDDEIGLTNYVTAGGNDSASITPGYGHGSAVKGEITVQSSFVQSSTREGAL</sequence>
<feature type="compositionally biased region" description="Gly residues" evidence="6">
    <location>
        <begin position="304"/>
        <end position="325"/>
    </location>
</feature>
<dbReference type="Proteomes" id="UP000184356">
    <property type="component" value="Unassembled WGS sequence"/>
</dbReference>
<dbReference type="InterPro" id="IPR049326">
    <property type="entry name" value="Rhodopsin_dom_fungi"/>
</dbReference>
<evidence type="ECO:0000313" key="10">
    <source>
        <dbReference type="Proteomes" id="UP000184356"/>
    </source>
</evidence>
<dbReference type="GeneID" id="63756742"/>
<feature type="transmembrane region" description="Helical" evidence="7">
    <location>
        <begin position="187"/>
        <end position="208"/>
    </location>
</feature>
<evidence type="ECO:0000256" key="1">
    <source>
        <dbReference type="ARBA" id="ARBA00004141"/>
    </source>
</evidence>
<accession>A0A1L9TAC6</accession>
<comment type="similarity">
    <text evidence="5">Belongs to the SAT4 family.</text>
</comment>
<evidence type="ECO:0000256" key="5">
    <source>
        <dbReference type="ARBA" id="ARBA00038359"/>
    </source>
</evidence>
<dbReference type="RefSeq" id="XP_040700172.1">
    <property type="nucleotide sequence ID" value="XM_040840669.1"/>
</dbReference>
<dbReference type="PANTHER" id="PTHR33048">
    <property type="entry name" value="PTH11-LIKE INTEGRAL MEMBRANE PROTEIN (AFU_ORTHOLOGUE AFUA_5G11245)"/>
    <property type="match status" value="1"/>
</dbReference>
<feature type="domain" description="Rhodopsin" evidence="8">
    <location>
        <begin position="44"/>
        <end position="285"/>
    </location>
</feature>
<feature type="transmembrane region" description="Helical" evidence="7">
    <location>
        <begin position="138"/>
        <end position="159"/>
    </location>
</feature>
<feature type="transmembrane region" description="Helical" evidence="7">
    <location>
        <begin position="261"/>
        <end position="284"/>
    </location>
</feature>
<protein>
    <recommendedName>
        <fullName evidence="8">Rhodopsin domain-containing protein</fullName>
    </recommendedName>
</protein>
<feature type="transmembrane region" description="Helical" evidence="7">
    <location>
        <begin position="104"/>
        <end position="126"/>
    </location>
</feature>
<dbReference type="GO" id="GO:0016020">
    <property type="term" value="C:membrane"/>
    <property type="evidence" value="ECO:0007669"/>
    <property type="project" value="UniProtKB-SubCell"/>
</dbReference>
<organism evidence="9 10">
    <name type="scientific">Aspergillus sydowii CBS 593.65</name>
    <dbReference type="NCBI Taxonomy" id="1036612"/>
    <lineage>
        <taxon>Eukaryota</taxon>
        <taxon>Fungi</taxon>
        <taxon>Dikarya</taxon>
        <taxon>Ascomycota</taxon>
        <taxon>Pezizomycotina</taxon>
        <taxon>Eurotiomycetes</taxon>
        <taxon>Eurotiomycetidae</taxon>
        <taxon>Eurotiales</taxon>
        <taxon>Aspergillaceae</taxon>
        <taxon>Aspergillus</taxon>
        <taxon>Aspergillus subgen. Nidulantes</taxon>
    </lineage>
</organism>
<dbReference type="Pfam" id="PF20684">
    <property type="entry name" value="Fung_rhodopsin"/>
    <property type="match status" value="1"/>
</dbReference>
<dbReference type="AlphaFoldDB" id="A0A1L9TAC6"/>
<feature type="transmembrane region" description="Helical" evidence="7">
    <location>
        <begin position="220"/>
        <end position="241"/>
    </location>
</feature>
<evidence type="ECO:0000256" key="3">
    <source>
        <dbReference type="ARBA" id="ARBA00022989"/>
    </source>
</evidence>
<feature type="transmembrane region" description="Helical" evidence="7">
    <location>
        <begin position="29"/>
        <end position="48"/>
    </location>
</feature>
<feature type="transmembrane region" description="Helical" evidence="7">
    <location>
        <begin position="60"/>
        <end position="84"/>
    </location>
</feature>
<proteinExistence type="inferred from homology"/>
<comment type="subcellular location">
    <subcellularLocation>
        <location evidence="1">Membrane</location>
        <topology evidence="1">Multi-pass membrane protein</topology>
    </subcellularLocation>
</comment>